<dbReference type="InterPro" id="IPR035965">
    <property type="entry name" value="PAS-like_dom_sf"/>
</dbReference>
<reference evidence="6" key="1">
    <citation type="submission" date="2020-10" db="EMBL/GenBank/DDBJ databases">
        <authorList>
            <person name="Lu T."/>
            <person name="Wang Q."/>
            <person name="Han X."/>
        </authorList>
    </citation>
    <scope>NUCLEOTIDE SEQUENCE</scope>
    <source>
        <strain evidence="6">WQ 117</strain>
    </source>
</reference>
<dbReference type="AlphaFoldDB" id="A0A8J7KH41"/>
<evidence type="ECO:0000313" key="7">
    <source>
        <dbReference type="Proteomes" id="UP000608754"/>
    </source>
</evidence>
<dbReference type="InterPro" id="IPR016032">
    <property type="entry name" value="Sig_transdc_resp-reg_C-effctor"/>
</dbReference>
<keyword evidence="1" id="KW-0805">Transcription regulation</keyword>
<dbReference type="Pfam" id="PF00196">
    <property type="entry name" value="GerE"/>
    <property type="match status" value="1"/>
</dbReference>
<dbReference type="InterPro" id="IPR000792">
    <property type="entry name" value="Tscrpt_reg_LuxR_C"/>
</dbReference>
<keyword evidence="7" id="KW-1185">Reference proteome</keyword>
<feature type="domain" description="PAS" evidence="5">
    <location>
        <begin position="44"/>
        <end position="79"/>
    </location>
</feature>
<proteinExistence type="predicted"/>
<evidence type="ECO:0000313" key="6">
    <source>
        <dbReference type="EMBL" id="MBF0595881.1"/>
    </source>
</evidence>
<protein>
    <submittedName>
        <fullName evidence="6">PAS domain-containing protein</fullName>
    </submittedName>
</protein>
<dbReference type="InterPro" id="IPR036388">
    <property type="entry name" value="WH-like_DNA-bd_sf"/>
</dbReference>
<dbReference type="Proteomes" id="UP000608754">
    <property type="component" value="Unassembled WGS sequence"/>
</dbReference>
<sequence>MTNKSKIRSDWDFWLKFPNNVAKETRPQINKSYYFIYNCITNEILYTSDSFKEILGYSKEDYTFVEIINFLHPEDYDYVIACEKKGIEFTRKLTVSELQRFITTYSYRTKTTYGYYIRVQQSYHALEVNDQGSMTRAIVFHELIDYHQPREKDDFKIFDKLTNRYVQLENRFNLTKRENEIFELIMKGYTSLQISEKLHLSKLTVDTHRKNILAKTNTKNFMVLGLQSN</sequence>
<keyword evidence="2" id="KW-0238">DNA-binding</keyword>
<dbReference type="SUPFAM" id="SSF55785">
    <property type="entry name" value="PYP-like sensor domain (PAS domain)"/>
    <property type="match status" value="1"/>
</dbReference>
<dbReference type="CDD" id="cd00130">
    <property type="entry name" value="PAS"/>
    <property type="match status" value="1"/>
</dbReference>
<dbReference type="RefSeq" id="WP_194181416.1">
    <property type="nucleotide sequence ID" value="NZ_JADGIK010000001.1"/>
</dbReference>
<dbReference type="PROSITE" id="PS50112">
    <property type="entry name" value="PAS"/>
    <property type="match status" value="1"/>
</dbReference>
<dbReference type="InterPro" id="IPR000014">
    <property type="entry name" value="PAS"/>
</dbReference>
<evidence type="ECO:0000259" key="5">
    <source>
        <dbReference type="PROSITE" id="PS50112"/>
    </source>
</evidence>
<evidence type="ECO:0000256" key="1">
    <source>
        <dbReference type="ARBA" id="ARBA00023015"/>
    </source>
</evidence>
<gene>
    <name evidence="6" type="ORF">IM532_00145</name>
</gene>
<dbReference type="PRINTS" id="PR00038">
    <property type="entry name" value="HTHLUXR"/>
</dbReference>
<dbReference type="GO" id="GO:0003677">
    <property type="term" value="F:DNA binding"/>
    <property type="evidence" value="ECO:0007669"/>
    <property type="project" value="UniProtKB-KW"/>
</dbReference>
<evidence type="ECO:0000256" key="2">
    <source>
        <dbReference type="ARBA" id="ARBA00023125"/>
    </source>
</evidence>
<dbReference type="Gene3D" id="3.30.450.20">
    <property type="entry name" value="PAS domain"/>
    <property type="match status" value="1"/>
</dbReference>
<dbReference type="PANTHER" id="PTHR44688:SF16">
    <property type="entry name" value="DNA-BINDING TRANSCRIPTIONAL ACTIVATOR DEVR_DOSR"/>
    <property type="match status" value="1"/>
</dbReference>
<dbReference type="CDD" id="cd06170">
    <property type="entry name" value="LuxR_C_like"/>
    <property type="match status" value="1"/>
</dbReference>
<organism evidence="6 7">
    <name type="scientific">Faecalibacter rhinopitheci</name>
    <dbReference type="NCBI Taxonomy" id="2779678"/>
    <lineage>
        <taxon>Bacteria</taxon>
        <taxon>Pseudomonadati</taxon>
        <taxon>Bacteroidota</taxon>
        <taxon>Flavobacteriia</taxon>
        <taxon>Flavobacteriales</taxon>
        <taxon>Weeksellaceae</taxon>
        <taxon>Faecalibacter</taxon>
    </lineage>
</organism>
<dbReference type="GO" id="GO:0006355">
    <property type="term" value="P:regulation of DNA-templated transcription"/>
    <property type="evidence" value="ECO:0007669"/>
    <property type="project" value="InterPro"/>
</dbReference>
<dbReference type="InterPro" id="IPR013655">
    <property type="entry name" value="PAS_fold_3"/>
</dbReference>
<accession>A0A8J7KH41</accession>
<dbReference type="PROSITE" id="PS00622">
    <property type="entry name" value="HTH_LUXR_1"/>
    <property type="match status" value="1"/>
</dbReference>
<dbReference type="PROSITE" id="PS50043">
    <property type="entry name" value="HTH_LUXR_2"/>
    <property type="match status" value="1"/>
</dbReference>
<dbReference type="PANTHER" id="PTHR44688">
    <property type="entry name" value="DNA-BINDING TRANSCRIPTIONAL ACTIVATOR DEVR_DOSR"/>
    <property type="match status" value="1"/>
</dbReference>
<dbReference type="EMBL" id="JADGIK010000001">
    <property type="protein sequence ID" value="MBF0595881.1"/>
    <property type="molecule type" value="Genomic_DNA"/>
</dbReference>
<dbReference type="Pfam" id="PF08447">
    <property type="entry name" value="PAS_3"/>
    <property type="match status" value="1"/>
</dbReference>
<dbReference type="SUPFAM" id="SSF46894">
    <property type="entry name" value="C-terminal effector domain of the bipartite response regulators"/>
    <property type="match status" value="1"/>
</dbReference>
<name>A0A8J7KH41_9FLAO</name>
<keyword evidence="3" id="KW-0804">Transcription</keyword>
<dbReference type="SMART" id="SM00421">
    <property type="entry name" value="HTH_LUXR"/>
    <property type="match status" value="1"/>
</dbReference>
<evidence type="ECO:0000256" key="3">
    <source>
        <dbReference type="ARBA" id="ARBA00023163"/>
    </source>
</evidence>
<evidence type="ECO:0000259" key="4">
    <source>
        <dbReference type="PROSITE" id="PS50043"/>
    </source>
</evidence>
<dbReference type="Gene3D" id="1.10.10.10">
    <property type="entry name" value="Winged helix-like DNA-binding domain superfamily/Winged helix DNA-binding domain"/>
    <property type="match status" value="1"/>
</dbReference>
<comment type="caution">
    <text evidence="6">The sequence shown here is derived from an EMBL/GenBank/DDBJ whole genome shotgun (WGS) entry which is preliminary data.</text>
</comment>
<feature type="domain" description="HTH luxR-type" evidence="4">
    <location>
        <begin position="167"/>
        <end position="229"/>
    </location>
</feature>